<reference evidence="9" key="3">
    <citation type="submission" date="2025-09" db="UniProtKB">
        <authorList>
            <consortium name="Ensembl"/>
        </authorList>
    </citation>
    <scope>IDENTIFICATION</scope>
</reference>
<evidence type="ECO:0000259" key="8">
    <source>
        <dbReference type="PROSITE" id="PS50922"/>
    </source>
</evidence>
<keyword evidence="4 5" id="KW-0472">Membrane</keyword>
<evidence type="ECO:0000256" key="4">
    <source>
        <dbReference type="ARBA" id="ARBA00023136"/>
    </source>
</evidence>
<protein>
    <submittedName>
        <fullName evidence="9">TLC domain containing 3B</fullName>
    </submittedName>
</protein>
<reference evidence="9 10" key="1">
    <citation type="submission" date="2013-03" db="EMBL/GenBank/DDBJ databases">
        <authorList>
            <person name="Warren W."/>
            <person name="Wilson R.K."/>
        </authorList>
    </citation>
    <scope>NUCLEOTIDE SEQUENCE</scope>
</reference>
<evidence type="ECO:0000313" key="10">
    <source>
        <dbReference type="Proteomes" id="UP000233100"/>
    </source>
</evidence>
<dbReference type="PANTHER" id="PTHR13439">
    <property type="entry name" value="CT120 PROTEIN"/>
    <property type="match status" value="1"/>
</dbReference>
<gene>
    <name evidence="9" type="primary">TLCD3B</name>
</gene>
<dbReference type="AlphaFoldDB" id="A0A7N9D6E7"/>
<feature type="transmembrane region" description="Helical" evidence="7">
    <location>
        <begin position="222"/>
        <end position="243"/>
    </location>
</feature>
<feature type="domain" description="TLC" evidence="8">
    <location>
        <begin position="65"/>
        <end position="292"/>
    </location>
</feature>
<dbReference type="GO" id="GO:0050291">
    <property type="term" value="F:sphingosine N-acyltransferase activity"/>
    <property type="evidence" value="ECO:0007669"/>
    <property type="project" value="TreeGrafter"/>
</dbReference>
<dbReference type="Proteomes" id="UP000233100">
    <property type="component" value="Chromosome 20"/>
</dbReference>
<dbReference type="GO" id="GO:0005783">
    <property type="term" value="C:endoplasmic reticulum"/>
    <property type="evidence" value="ECO:0007669"/>
    <property type="project" value="TreeGrafter"/>
</dbReference>
<evidence type="ECO:0000256" key="7">
    <source>
        <dbReference type="SAM" id="Phobius"/>
    </source>
</evidence>
<evidence type="ECO:0000256" key="6">
    <source>
        <dbReference type="SAM" id="MobiDB-lite"/>
    </source>
</evidence>
<evidence type="ECO:0000256" key="3">
    <source>
        <dbReference type="ARBA" id="ARBA00022989"/>
    </source>
</evidence>
<evidence type="ECO:0000256" key="5">
    <source>
        <dbReference type="PROSITE-ProRule" id="PRU00205"/>
    </source>
</evidence>
<proteinExistence type="predicted"/>
<dbReference type="SMART" id="SM00724">
    <property type="entry name" value="TLC"/>
    <property type="match status" value="1"/>
</dbReference>
<dbReference type="GO" id="GO:0016020">
    <property type="term" value="C:membrane"/>
    <property type="evidence" value="ECO:0007669"/>
    <property type="project" value="UniProtKB-SubCell"/>
</dbReference>
<evidence type="ECO:0000256" key="2">
    <source>
        <dbReference type="ARBA" id="ARBA00022692"/>
    </source>
</evidence>
<dbReference type="PANTHER" id="PTHR13439:SF15">
    <property type="entry name" value="CERAMIDE SYNTHASE"/>
    <property type="match status" value="1"/>
</dbReference>
<dbReference type="GO" id="GO:0055088">
    <property type="term" value="P:lipid homeostasis"/>
    <property type="evidence" value="ECO:0007669"/>
    <property type="project" value="TreeGrafter"/>
</dbReference>
<feature type="transmembrane region" description="Helical" evidence="7">
    <location>
        <begin position="188"/>
        <end position="210"/>
    </location>
</feature>
<accession>A0A7N9D6E7</accession>
<feature type="transmembrane region" description="Helical" evidence="7">
    <location>
        <begin position="161"/>
        <end position="182"/>
    </location>
</feature>
<sequence>MGRRRCRSGFSVSASLTLHGPPASLPKSSATMLTPMVAGGVVFPGLFLLSKNTLQRLPQLRWEEADAVIVSARLVSSVQAIMASTAGYIVSTSCKHIIDDQHWLSSAYTQFAVPYFIYDIYAMFLCHWHKHQVKGHGGDDGVARAPGSTWAIARGYLHKEFLMVLHHAAMVLVCFPLSVVWRQGKGDFFLGCMLMAEVSTPFVCLGKILIQYKQQHTLLHKVNGALMLLSFLCCRVLLFPYLYWAYGRHAGLPLLAVPLAIPAHVNLGAALLLAPQLYWFFLICRGACRLFWPRSRPPRPARPRTEAGDQDLLPTPTPVETGLWG</sequence>
<feature type="transmembrane region" description="Helical" evidence="7">
    <location>
        <begin position="36"/>
        <end position="54"/>
    </location>
</feature>
<name>A0A7N9D6E7_MACFA</name>
<dbReference type="GeneTree" id="ENSGT01010000222313"/>
<dbReference type="Ensembl" id="ENSMFAT00000076911.1">
    <property type="protein sequence ID" value="ENSMFAP00000061930.1"/>
    <property type="gene ID" value="ENSMFAG00000064979.1"/>
</dbReference>
<dbReference type="PROSITE" id="PS50922">
    <property type="entry name" value="TLC"/>
    <property type="match status" value="1"/>
</dbReference>
<organism evidence="9 10">
    <name type="scientific">Macaca fascicularis</name>
    <name type="common">Crab-eating macaque</name>
    <name type="synonym">Cynomolgus monkey</name>
    <dbReference type="NCBI Taxonomy" id="9541"/>
    <lineage>
        <taxon>Eukaryota</taxon>
        <taxon>Metazoa</taxon>
        <taxon>Chordata</taxon>
        <taxon>Craniata</taxon>
        <taxon>Vertebrata</taxon>
        <taxon>Euteleostomi</taxon>
        <taxon>Mammalia</taxon>
        <taxon>Eutheria</taxon>
        <taxon>Euarchontoglires</taxon>
        <taxon>Primates</taxon>
        <taxon>Haplorrhini</taxon>
        <taxon>Catarrhini</taxon>
        <taxon>Cercopithecidae</taxon>
        <taxon>Cercopithecinae</taxon>
        <taxon>Macaca</taxon>
    </lineage>
</organism>
<keyword evidence="3 7" id="KW-1133">Transmembrane helix</keyword>
<reference evidence="9" key="2">
    <citation type="submission" date="2025-08" db="UniProtKB">
        <authorList>
            <consortium name="Ensembl"/>
        </authorList>
    </citation>
    <scope>IDENTIFICATION</scope>
</reference>
<keyword evidence="10" id="KW-1185">Reference proteome</keyword>
<dbReference type="InterPro" id="IPR006634">
    <property type="entry name" value="TLC-dom"/>
</dbReference>
<dbReference type="Pfam" id="PF03798">
    <property type="entry name" value="TRAM_LAG1_CLN8"/>
    <property type="match status" value="1"/>
</dbReference>
<comment type="subcellular location">
    <subcellularLocation>
        <location evidence="1">Membrane</location>
        <topology evidence="1">Multi-pass membrane protein</topology>
    </subcellularLocation>
</comment>
<feature type="transmembrane region" description="Helical" evidence="7">
    <location>
        <begin position="263"/>
        <end position="284"/>
    </location>
</feature>
<feature type="region of interest" description="Disordered" evidence="6">
    <location>
        <begin position="297"/>
        <end position="325"/>
    </location>
</feature>
<keyword evidence="2 5" id="KW-0812">Transmembrane</keyword>
<dbReference type="GO" id="GO:0046513">
    <property type="term" value="P:ceramide biosynthetic process"/>
    <property type="evidence" value="ECO:0007669"/>
    <property type="project" value="TreeGrafter"/>
</dbReference>
<dbReference type="InterPro" id="IPR050846">
    <property type="entry name" value="TLCD"/>
</dbReference>
<evidence type="ECO:0000256" key="1">
    <source>
        <dbReference type="ARBA" id="ARBA00004141"/>
    </source>
</evidence>
<evidence type="ECO:0000313" key="9">
    <source>
        <dbReference type="Ensembl" id="ENSMFAP00000061930.1"/>
    </source>
</evidence>